<comment type="caution">
    <text evidence="3">The sequence shown here is derived from an EMBL/GenBank/DDBJ whole genome shotgun (WGS) entry which is preliminary data.</text>
</comment>
<gene>
    <name evidence="3" type="ORF">J7S20_00855</name>
</gene>
<evidence type="ECO:0000259" key="1">
    <source>
        <dbReference type="Pfam" id="PF00534"/>
    </source>
</evidence>
<dbReference type="Gene3D" id="3.40.50.2000">
    <property type="entry name" value="Glycogen Phosphorylase B"/>
    <property type="match status" value="2"/>
</dbReference>
<evidence type="ECO:0000313" key="4">
    <source>
        <dbReference type="Proteomes" id="UP000676996"/>
    </source>
</evidence>
<dbReference type="InterPro" id="IPR001296">
    <property type="entry name" value="Glyco_trans_1"/>
</dbReference>
<name>A0A8T4I968_9SPHN</name>
<feature type="domain" description="Glycosyl transferase family 1" evidence="1">
    <location>
        <begin position="207"/>
        <end position="377"/>
    </location>
</feature>
<dbReference type="InterPro" id="IPR028098">
    <property type="entry name" value="Glyco_trans_4-like_N"/>
</dbReference>
<proteinExistence type="predicted"/>
<reference evidence="3" key="1">
    <citation type="submission" date="2021-04" db="EMBL/GenBank/DDBJ databases">
        <title>Ouciella asimina sp. nov., isolated from the surface seawater in the hydrothermal field of Okinawa Trough.</title>
        <authorList>
            <person name="Shuang W."/>
        </authorList>
    </citation>
    <scope>NUCLEOTIDE SEQUENCE</scope>
    <source>
        <strain evidence="3">LXI357</strain>
    </source>
</reference>
<dbReference type="PANTHER" id="PTHR12526:SF572">
    <property type="entry name" value="BLL5144 PROTEIN"/>
    <property type="match status" value="1"/>
</dbReference>
<dbReference type="CDD" id="cd03822">
    <property type="entry name" value="GT4_mannosyltransferase-like"/>
    <property type="match status" value="1"/>
</dbReference>
<keyword evidence="4" id="KW-1185">Reference proteome</keyword>
<dbReference type="EMBL" id="JAGRQC010000001">
    <property type="protein sequence ID" value="MBR0551050.1"/>
    <property type="molecule type" value="Genomic_DNA"/>
</dbReference>
<dbReference type="AlphaFoldDB" id="A0A8T4I968"/>
<dbReference type="Proteomes" id="UP000676996">
    <property type="component" value="Unassembled WGS sequence"/>
</dbReference>
<dbReference type="Pfam" id="PF13439">
    <property type="entry name" value="Glyco_transf_4"/>
    <property type="match status" value="1"/>
</dbReference>
<feature type="domain" description="Glycosyltransferase subfamily 4-like N-terminal" evidence="2">
    <location>
        <begin position="38"/>
        <end position="191"/>
    </location>
</feature>
<protein>
    <submittedName>
        <fullName evidence="3">Glycosyltransferase family 4 protein</fullName>
    </submittedName>
</protein>
<dbReference type="SUPFAM" id="SSF53756">
    <property type="entry name" value="UDP-Glycosyltransferase/glycogen phosphorylase"/>
    <property type="match status" value="1"/>
</dbReference>
<dbReference type="RefSeq" id="WP_284052342.1">
    <property type="nucleotide sequence ID" value="NZ_JAGRQC010000001.1"/>
</dbReference>
<sequence length="421" mass="46896">MLDWKSRAFAIATENPRDAASSLHRIAMIGNFPPRRCGIATFTAHTHEALRAEHPEIGVDIYAMNEPGRDYNYPGAVAATIAQDDPASYRDAADRINRRGTDLVWVQHEFGIFGGPAGSHLIELLDAVTAPVAVTLHSVLDQPDEAQRAVMDQLAARASLFIVMARKAETILTRAYGVHPDRIRVIEHGVPDRVYVRPADMRQCIGQEERRTILTFGLLSPDKGIETMLRAMPHILDRCPDAVYRVVGATHPHLLAHEGEAYRDRLQALSRELGIERSVRWENDFLEEDALLDRIAAADIYVTPYRNPRQITSGTLAYASALGKPIVSTPYVHACELLTRDRGVIVDFDDSKAMANVVTRLLIDPQRREAMAEASYRHGRELTWRCSVRRAVAEMDASSSGTDRPARLSTPQDIELHAFGN</sequence>
<organism evidence="3 4">
    <name type="scientific">Stakelama marina</name>
    <dbReference type="NCBI Taxonomy" id="2826939"/>
    <lineage>
        <taxon>Bacteria</taxon>
        <taxon>Pseudomonadati</taxon>
        <taxon>Pseudomonadota</taxon>
        <taxon>Alphaproteobacteria</taxon>
        <taxon>Sphingomonadales</taxon>
        <taxon>Sphingomonadaceae</taxon>
        <taxon>Stakelama</taxon>
    </lineage>
</organism>
<accession>A0A8T4I968</accession>
<dbReference type="GO" id="GO:0016757">
    <property type="term" value="F:glycosyltransferase activity"/>
    <property type="evidence" value="ECO:0007669"/>
    <property type="project" value="InterPro"/>
</dbReference>
<dbReference type="PANTHER" id="PTHR12526">
    <property type="entry name" value="GLYCOSYLTRANSFERASE"/>
    <property type="match status" value="1"/>
</dbReference>
<dbReference type="Pfam" id="PF00534">
    <property type="entry name" value="Glycos_transf_1"/>
    <property type="match status" value="1"/>
</dbReference>
<evidence type="ECO:0000259" key="2">
    <source>
        <dbReference type="Pfam" id="PF13439"/>
    </source>
</evidence>
<evidence type="ECO:0000313" key="3">
    <source>
        <dbReference type="EMBL" id="MBR0551050.1"/>
    </source>
</evidence>